<name>A0ABQ6EM37_9VIBR</name>
<sequence>MKLNNLDRQISMLCPTCGCKDFSFDEQDENGLVTCVQCERQLTRADLVTENSELIAENQNEIVKEAKKQVEAEMKKMLKNAFKGNKNIKIR</sequence>
<dbReference type="EMBL" id="BSPV01000003">
    <property type="protein sequence ID" value="GLT13879.1"/>
    <property type="molecule type" value="Genomic_DNA"/>
</dbReference>
<protein>
    <recommendedName>
        <fullName evidence="3">TFIIB-type zinc ribbon-containing protein</fullName>
    </recommendedName>
</protein>
<comment type="caution">
    <text evidence="1">The sequence shown here is derived from an EMBL/GenBank/DDBJ whole genome shotgun (WGS) entry which is preliminary data.</text>
</comment>
<gene>
    <name evidence="1" type="ORF">GCM10007931_08530</name>
</gene>
<reference evidence="2" key="1">
    <citation type="journal article" date="2019" name="Int. J. Syst. Evol. Microbiol.">
        <title>The Global Catalogue of Microorganisms (GCM) 10K type strain sequencing project: providing services to taxonomists for standard genome sequencing and annotation.</title>
        <authorList>
            <consortium name="The Broad Institute Genomics Platform"/>
            <consortium name="The Broad Institute Genome Sequencing Center for Infectious Disease"/>
            <person name="Wu L."/>
            <person name="Ma J."/>
        </authorList>
    </citation>
    <scope>NUCLEOTIDE SEQUENCE [LARGE SCALE GENOMIC DNA]</scope>
    <source>
        <strain evidence="2">NBRC 111146</strain>
    </source>
</reference>
<evidence type="ECO:0000313" key="1">
    <source>
        <dbReference type="EMBL" id="GLT13879.1"/>
    </source>
</evidence>
<dbReference type="Proteomes" id="UP001157156">
    <property type="component" value="Unassembled WGS sequence"/>
</dbReference>
<organism evidence="1 2">
    <name type="scientific">Vibrio algivorus</name>
    <dbReference type="NCBI Taxonomy" id="1667024"/>
    <lineage>
        <taxon>Bacteria</taxon>
        <taxon>Pseudomonadati</taxon>
        <taxon>Pseudomonadota</taxon>
        <taxon>Gammaproteobacteria</taxon>
        <taxon>Vibrionales</taxon>
        <taxon>Vibrionaceae</taxon>
        <taxon>Vibrio</taxon>
    </lineage>
</organism>
<evidence type="ECO:0000313" key="2">
    <source>
        <dbReference type="Proteomes" id="UP001157156"/>
    </source>
</evidence>
<accession>A0ABQ6EM37</accession>
<evidence type="ECO:0008006" key="3">
    <source>
        <dbReference type="Google" id="ProtNLM"/>
    </source>
</evidence>
<keyword evidence="2" id="KW-1185">Reference proteome</keyword>
<proteinExistence type="predicted"/>
<dbReference type="RefSeq" id="WP_089124256.1">
    <property type="nucleotide sequence ID" value="NZ_BSPV01000003.1"/>
</dbReference>